<feature type="transmembrane region" description="Helical" evidence="7">
    <location>
        <begin position="865"/>
        <end position="890"/>
    </location>
</feature>
<evidence type="ECO:0000256" key="1">
    <source>
        <dbReference type="ARBA" id="ARBA00004651"/>
    </source>
</evidence>
<feature type="transmembrane region" description="Helical" evidence="7">
    <location>
        <begin position="548"/>
        <end position="572"/>
    </location>
</feature>
<feature type="transmembrane region" description="Helical" evidence="7">
    <location>
        <begin position="986"/>
        <end position="1008"/>
    </location>
</feature>
<feature type="transmembrane region" description="Helical" evidence="7">
    <location>
        <begin position="507"/>
        <end position="528"/>
    </location>
</feature>
<evidence type="ECO:0000256" key="4">
    <source>
        <dbReference type="ARBA" id="ARBA00022989"/>
    </source>
</evidence>
<evidence type="ECO:0000256" key="6">
    <source>
        <dbReference type="ARBA" id="ARBA00038076"/>
    </source>
</evidence>
<dbReference type="Proteomes" id="UP000654345">
    <property type="component" value="Unassembled WGS sequence"/>
</dbReference>
<gene>
    <name evidence="9" type="ORF">KSB_27040</name>
</gene>
<evidence type="ECO:0000256" key="7">
    <source>
        <dbReference type="SAM" id="Phobius"/>
    </source>
</evidence>
<comment type="subcellular location">
    <subcellularLocation>
        <location evidence="1">Cell membrane</location>
        <topology evidence="1">Multi-pass membrane protein</topology>
    </subcellularLocation>
</comment>
<feature type="domain" description="ABC3 transporter permease C-terminal" evidence="8">
    <location>
        <begin position="363"/>
        <end position="486"/>
    </location>
</feature>
<keyword evidence="3 7" id="KW-0812">Transmembrane</keyword>
<dbReference type="EMBL" id="BNJG01000001">
    <property type="protein sequence ID" value="GHO54229.1"/>
    <property type="molecule type" value="Genomic_DNA"/>
</dbReference>
<dbReference type="InterPro" id="IPR003838">
    <property type="entry name" value="ABC3_permease_C"/>
</dbReference>
<evidence type="ECO:0000313" key="9">
    <source>
        <dbReference type="EMBL" id="GHO54229.1"/>
    </source>
</evidence>
<feature type="domain" description="ABC3 transporter permease C-terminal" evidence="8">
    <location>
        <begin position="877"/>
        <end position="1009"/>
    </location>
</feature>
<proteinExistence type="inferred from homology"/>
<protein>
    <recommendedName>
        <fullName evidence="8">ABC3 transporter permease C-terminal domain-containing protein</fullName>
    </recommendedName>
</protein>
<feature type="transmembrane region" description="Helical" evidence="7">
    <location>
        <begin position="39"/>
        <end position="60"/>
    </location>
</feature>
<dbReference type="PANTHER" id="PTHR30572">
    <property type="entry name" value="MEMBRANE COMPONENT OF TRANSPORTER-RELATED"/>
    <property type="match status" value="1"/>
</dbReference>
<evidence type="ECO:0000256" key="5">
    <source>
        <dbReference type="ARBA" id="ARBA00023136"/>
    </source>
</evidence>
<keyword evidence="4 7" id="KW-1133">Transmembrane helix</keyword>
<keyword evidence="2" id="KW-1003">Cell membrane</keyword>
<dbReference type="Pfam" id="PF02687">
    <property type="entry name" value="FtsX"/>
    <property type="match status" value="2"/>
</dbReference>
<organism evidence="9 10">
    <name type="scientific">Ktedonobacter robiniae</name>
    <dbReference type="NCBI Taxonomy" id="2778365"/>
    <lineage>
        <taxon>Bacteria</taxon>
        <taxon>Bacillati</taxon>
        <taxon>Chloroflexota</taxon>
        <taxon>Ktedonobacteria</taxon>
        <taxon>Ktedonobacterales</taxon>
        <taxon>Ktedonobacteraceae</taxon>
        <taxon>Ktedonobacter</taxon>
    </lineage>
</organism>
<sequence length="1022" mass="109945">MAASTTQTRTKQPLARKPRASFSAVTTLARWRWRQSGSLLLLTGLGIMAAIVIMCTVPLLSTVTNTAGLRSTLNASPINRELQIDTSIQGLSSQLIKDVHNQVDPLVQQRLHPYLTNQVQSSLQFPGMSILTPKPQHSGDQLQLFASTPPQLQAHISLIEGKLPSATSGELELLLTRESALSMHARVGDTVGVQLPYMLNPQSQNTQNTTISMRLVGIFKPNTANDRFWNGSSFQPTKAGEWTYYNGLVSDNTLYQTFDSVAQLTHSQATLITSPVTLHWIYYINPTSVSMNNLDDFSRQMNLVQTGMANKYGALSPTATTLPPYPYFKQVKLSGPLVDSSNSSGILGQFRDRISIARIPILVLSLQIIALILIFVSMMSELLVDRQADSIATLRSRGASSSQIFGSLAVQGLLISVLALIVGMLLALPLVNLMAHTLLPVTDQDALNLIANAPLLALIAEAPYALLAAGIAVLALLFTLNRATHMDVLSVRREAARTQHHPFWQRLYLDVVAAIIALAGYFASLYITTISSGGLLDIRTQTLVSSPLALIAPVFLLIACVLLFMRVFPVLLRWGSKLAGRGSGAATMLALAQMSRSPRQALRMTLLLSLATAFAIFTLVFTATQAQRTQDLAAYQAGADFSGILPAPNTIAQPPVSIQGWQERYRQLPGVVSASADYQVNGATNGISPSLTLQLEAVDPDSFAQTAVWPAQSSTQSLTTMMQQLRIADEPGKIPAFVDSVIWDTLQLHPGSTFSVTLDNVSLDVYVLGQVEHIPTIIDNASDIANGQIQAQGGILTSYIGLNAAYQSAIKKQDTHLPINHIWLKTSDDAATLGQVRNALTATPLRLGGLVDRRALYNSMENDPLYLNLIGILIIGASTALLLALVGSLLSSWISARARLTSFAVLRALGTTPAQVASVLSWEQAIIYLVALLLGLGFGALLSYTIVPSLAVTSIPPIAAGTFGGGNAFYALQSLLPTRIIISSQLLLALIALIVICIGALTMMIRVVSKPSMGQALRLNED</sequence>
<reference evidence="9 10" key="1">
    <citation type="journal article" date="2021" name="Int. J. Syst. Evol. Microbiol.">
        <title>Reticulibacter mediterranei gen. nov., sp. nov., within the new family Reticulibacteraceae fam. nov., and Ktedonospora formicarum gen. nov., sp. nov., Ktedonobacter robiniae sp. nov., Dictyobacter formicarum sp. nov. and Dictyobacter arantiisoli sp. nov., belonging to the class Ktedonobacteria.</title>
        <authorList>
            <person name="Yabe S."/>
            <person name="Zheng Y."/>
            <person name="Wang C.M."/>
            <person name="Sakai Y."/>
            <person name="Abe K."/>
            <person name="Yokota A."/>
            <person name="Donadio S."/>
            <person name="Cavaletti L."/>
            <person name="Monciardini P."/>
        </authorList>
    </citation>
    <scope>NUCLEOTIDE SEQUENCE [LARGE SCALE GENOMIC DNA]</scope>
    <source>
        <strain evidence="9 10">SOSP1-30</strain>
    </source>
</reference>
<dbReference type="PANTHER" id="PTHR30572:SF4">
    <property type="entry name" value="ABC TRANSPORTER PERMEASE YTRF"/>
    <property type="match status" value="1"/>
</dbReference>
<feature type="transmembrane region" description="Helical" evidence="7">
    <location>
        <begin position="405"/>
        <end position="435"/>
    </location>
</feature>
<feature type="transmembrane region" description="Helical" evidence="7">
    <location>
        <begin position="925"/>
        <end position="947"/>
    </location>
</feature>
<accession>A0ABQ3UNA2</accession>
<comment type="similarity">
    <text evidence="6">Belongs to the ABC-4 integral membrane protein family.</text>
</comment>
<evidence type="ECO:0000259" key="8">
    <source>
        <dbReference type="Pfam" id="PF02687"/>
    </source>
</evidence>
<evidence type="ECO:0000256" key="2">
    <source>
        <dbReference type="ARBA" id="ARBA00022475"/>
    </source>
</evidence>
<evidence type="ECO:0000256" key="3">
    <source>
        <dbReference type="ARBA" id="ARBA00022692"/>
    </source>
</evidence>
<keyword evidence="5 7" id="KW-0472">Membrane</keyword>
<dbReference type="RefSeq" id="WP_201370966.1">
    <property type="nucleotide sequence ID" value="NZ_BNJG01000001.1"/>
</dbReference>
<evidence type="ECO:0000313" key="10">
    <source>
        <dbReference type="Proteomes" id="UP000654345"/>
    </source>
</evidence>
<feature type="transmembrane region" description="Helical" evidence="7">
    <location>
        <begin position="455"/>
        <end position="480"/>
    </location>
</feature>
<comment type="caution">
    <text evidence="9">The sequence shown here is derived from an EMBL/GenBank/DDBJ whole genome shotgun (WGS) entry which is preliminary data.</text>
</comment>
<feature type="transmembrane region" description="Helical" evidence="7">
    <location>
        <begin position="359"/>
        <end position="384"/>
    </location>
</feature>
<name>A0ABQ3UNA2_9CHLR</name>
<feature type="transmembrane region" description="Helical" evidence="7">
    <location>
        <begin position="601"/>
        <end position="621"/>
    </location>
</feature>
<keyword evidence="10" id="KW-1185">Reference proteome</keyword>
<dbReference type="InterPro" id="IPR050250">
    <property type="entry name" value="Macrolide_Exporter_MacB"/>
</dbReference>